<evidence type="ECO:0000256" key="1">
    <source>
        <dbReference type="SAM" id="Phobius"/>
    </source>
</evidence>
<dbReference type="RefSeq" id="WP_346117747.1">
    <property type="nucleotide sequence ID" value="NZ_BAAAXC010000005.1"/>
</dbReference>
<gene>
    <name evidence="2" type="ORF">ACFFRN_39325</name>
</gene>
<feature type="transmembrane region" description="Helical" evidence="1">
    <location>
        <begin position="32"/>
        <end position="50"/>
    </location>
</feature>
<dbReference type="Proteomes" id="UP001589646">
    <property type="component" value="Unassembled WGS sequence"/>
</dbReference>
<dbReference type="EMBL" id="JBHMCE010000014">
    <property type="protein sequence ID" value="MFB9532693.1"/>
    <property type="molecule type" value="Genomic_DNA"/>
</dbReference>
<comment type="caution">
    <text evidence="2">The sequence shown here is derived from an EMBL/GenBank/DDBJ whole genome shotgun (WGS) entry which is preliminary data.</text>
</comment>
<protein>
    <submittedName>
        <fullName evidence="2">Uncharacterized protein</fullName>
    </submittedName>
</protein>
<evidence type="ECO:0000313" key="3">
    <source>
        <dbReference type="Proteomes" id="UP001589646"/>
    </source>
</evidence>
<keyword evidence="3" id="KW-1185">Reference proteome</keyword>
<proteinExistence type="predicted"/>
<keyword evidence="1" id="KW-0472">Membrane</keyword>
<keyword evidence="1" id="KW-0812">Transmembrane</keyword>
<organism evidence="2 3">
    <name type="scientific">Nonomuraea roseola</name>
    <dbReference type="NCBI Taxonomy" id="46179"/>
    <lineage>
        <taxon>Bacteria</taxon>
        <taxon>Bacillati</taxon>
        <taxon>Actinomycetota</taxon>
        <taxon>Actinomycetes</taxon>
        <taxon>Streptosporangiales</taxon>
        <taxon>Streptosporangiaceae</taxon>
        <taxon>Nonomuraea</taxon>
    </lineage>
</organism>
<evidence type="ECO:0000313" key="2">
    <source>
        <dbReference type="EMBL" id="MFB9532693.1"/>
    </source>
</evidence>
<accession>A0ABV5QBL6</accession>
<name>A0ABV5QBL6_9ACTN</name>
<reference evidence="2 3" key="1">
    <citation type="submission" date="2024-09" db="EMBL/GenBank/DDBJ databases">
        <authorList>
            <person name="Sun Q."/>
            <person name="Mori K."/>
        </authorList>
    </citation>
    <scope>NUCLEOTIDE SEQUENCE [LARGE SCALE GENOMIC DNA]</scope>
    <source>
        <strain evidence="2 3">JCM 3323</strain>
    </source>
</reference>
<sequence length="71" mass="7758">MMVTLLPTPVLLIAGLVLLVRAKDLRSGWRVSLMVSLLAGIAFMVFQVTARVDHDGMDLELSLVRIEAPVV</sequence>
<keyword evidence="1" id="KW-1133">Transmembrane helix</keyword>